<feature type="region of interest" description="Disordered" evidence="3">
    <location>
        <begin position="28"/>
        <end position="63"/>
    </location>
</feature>
<feature type="compositionally biased region" description="Low complexity" evidence="3">
    <location>
        <begin position="73"/>
        <end position="88"/>
    </location>
</feature>
<dbReference type="EMBL" id="WNYA01001034">
    <property type="protein sequence ID" value="KAG8546549.1"/>
    <property type="molecule type" value="Genomic_DNA"/>
</dbReference>
<feature type="region of interest" description="Disordered" evidence="3">
    <location>
        <begin position="174"/>
        <end position="196"/>
    </location>
</feature>
<feature type="region of interest" description="Disordered" evidence="3">
    <location>
        <begin position="146"/>
        <end position="165"/>
    </location>
</feature>
<dbReference type="GO" id="GO:0005769">
    <property type="term" value="C:early endosome"/>
    <property type="evidence" value="ECO:0007669"/>
    <property type="project" value="TreeGrafter"/>
</dbReference>
<protein>
    <recommendedName>
        <fullName evidence="4">FIP-RBD domain-containing protein</fullName>
    </recommendedName>
</protein>
<accession>A0AAV6ZAL9</accession>
<feature type="region of interest" description="Disordered" evidence="3">
    <location>
        <begin position="69"/>
        <end position="88"/>
    </location>
</feature>
<evidence type="ECO:0000259" key="4">
    <source>
        <dbReference type="PROSITE" id="PS51511"/>
    </source>
</evidence>
<keyword evidence="2" id="KW-0597">Phosphoprotein</keyword>
<dbReference type="GO" id="GO:0045335">
    <property type="term" value="C:phagocytic vesicle"/>
    <property type="evidence" value="ECO:0007669"/>
    <property type="project" value="TreeGrafter"/>
</dbReference>
<feature type="compositionally biased region" description="Basic and acidic residues" evidence="3">
    <location>
        <begin position="924"/>
        <end position="934"/>
    </location>
</feature>
<proteinExistence type="predicted"/>
<dbReference type="Gene3D" id="1.20.5.2440">
    <property type="match status" value="1"/>
</dbReference>
<feature type="compositionally biased region" description="Polar residues" evidence="3">
    <location>
        <begin position="231"/>
        <end position="240"/>
    </location>
</feature>
<dbReference type="Pfam" id="PF09457">
    <property type="entry name" value="RBD-FIP"/>
    <property type="match status" value="1"/>
</dbReference>
<reference evidence="5" key="1">
    <citation type="thesis" date="2020" institute="ProQuest LLC" country="789 East Eisenhower Parkway, Ann Arbor, MI, USA">
        <title>Comparative Genomics and Chromosome Evolution.</title>
        <authorList>
            <person name="Mudd A.B."/>
        </authorList>
    </citation>
    <scope>NUCLEOTIDE SEQUENCE</scope>
    <source>
        <strain evidence="5">237g6f4</strain>
        <tissue evidence="5">Blood</tissue>
    </source>
</reference>
<dbReference type="PANTHER" id="PTHR15746">
    <property type="entry name" value="RAB11-RELATED"/>
    <property type="match status" value="1"/>
</dbReference>
<dbReference type="InterPro" id="IPR037245">
    <property type="entry name" value="FIP-RBD_C_sf"/>
</dbReference>
<sequence>MFDLSIKDKPKTPFGKLKDKLKVKKLSQMESSSAIVPSNIGRLDSDDEDEKKPKSKAAAFFKGRLRKSSLTRSNTSLGSDSTISSTSATVPTSAGISIVLPDVIKKPAARNSSLSTEPTATDHEASPRMTHKRAFSDEVSQLKLFPEPKSVQNLKPKGSPISKSSVCINGSHVYTEVPAPKPTPSLEKASPASRSFQNIVKKGEEVTEVMRGPSHSSEKPEHKPLGPPVEETNTSWIQSPQPKPTMDPVRAETKPVQITSPMVFTEDLPKSKSLERKAKDEKPKAGHHQGTGKNEPAAEPKPLVPPSSEERGKVGSWFGSKDIKETQQKPSLDVSPWVETSSFASPHYTPCLFAFPQSLVDALPRTNLDRASPIGVFGTLSASNPFLNLLQNNPFFEDFLSDQLLNTSSPTHFFSSFPTGSNATSEAAERGSFLVEEHSPLASPHSEEVNVYSYKGGSSNMEVIGDHPESSSCRPRVISEWEEQFDAFASSRLQPSPSNYQKSPESEVPKVTRDCEKYFLPSPSSGMETVKDDMFISAQKEDAWHNLQPELSWPQNLNNYAKVSNEPSALPSRLPTNSSPECILNPAATGPSANTIMDQNMPNRPSPHSIHDSSESRIATVQPRLLMEQSMVGVRDVAMQNSPVLTEDNIAMASIGEHALMVSGIDVHNMQMSKQVSTQHNPERIQVVQEVNANEKVEEIIKEQTISLNVGSVAPPKPPRLILSTSFEQIETEDYNCKQTSHQDTTGKQMENPEEHLQEQNMGESKQTVSPVACCPVIEIRSPVLGALTEDTQSTTEGILTNLREENNDLGTLNGEHLLDVNEVTTAEQFRTCPSIVSLDADLSSLHEGSDKLELINCGPSKPLNATLGGIKHNHDDFISQKSMPLPKIQNIDRSELSSRSKKGDQSDFVFWTALEEQLPSHEIGLDTRQKESTSRCTSGLSDGGNVGSLNSAQRLDPEQGTNEDVVVLQEVESAGPLPYTLQDGKLQYEVKALTNDSPHGYSLSQQSSWSADIIVDFKTEDFWRAGSEQLRQSRVPSLPSPGNPFSPADRTPFFSHKNPFIVEHSQSSLSSESSLQEEASFKDLHARAALRNVPPAVLPTGVKAPYLHDNQPLAFSTPFLTTAPNPKASSFPSPIMLLTTPGATTTSNTHTATLSGLHSPMAGGMTTAAPQILPLETQTADHPFMPLKTSPHPVKPISANLSDANPERKTTQKPAITMALSSGLEMLKSVTGVPHSTPKKPDQERLKDLCLPDHAAKYYHLTHDELIHMLLQREAELSNKENHVRELEEYIDKLLVRIMDQAPALLQAPLETKQ</sequence>
<feature type="region of interest" description="Disordered" evidence="3">
    <location>
        <begin position="924"/>
        <end position="961"/>
    </location>
</feature>
<dbReference type="GO" id="GO:0055037">
    <property type="term" value="C:recycling endosome"/>
    <property type="evidence" value="ECO:0007669"/>
    <property type="project" value="TreeGrafter"/>
</dbReference>
<evidence type="ECO:0000313" key="5">
    <source>
        <dbReference type="EMBL" id="KAG8546549.1"/>
    </source>
</evidence>
<dbReference type="InterPro" id="IPR037789">
    <property type="entry name" value="FIP_classI"/>
</dbReference>
<name>A0AAV6ZAL9_ENGPU</name>
<feature type="compositionally biased region" description="Basic and acidic residues" evidence="3">
    <location>
        <begin position="267"/>
        <end position="284"/>
    </location>
</feature>
<dbReference type="GO" id="GO:0005739">
    <property type="term" value="C:mitochondrion"/>
    <property type="evidence" value="ECO:0007669"/>
    <property type="project" value="TreeGrafter"/>
</dbReference>
<dbReference type="GO" id="GO:0031267">
    <property type="term" value="F:small GTPase binding"/>
    <property type="evidence" value="ECO:0007669"/>
    <property type="project" value="InterPro"/>
</dbReference>
<dbReference type="Proteomes" id="UP000824782">
    <property type="component" value="Unassembled WGS sequence"/>
</dbReference>
<dbReference type="SUPFAM" id="SSF144270">
    <property type="entry name" value="Eferin C-derminal domain-like"/>
    <property type="match status" value="1"/>
</dbReference>
<evidence type="ECO:0000256" key="1">
    <source>
        <dbReference type="ARBA" id="ARBA00022448"/>
    </source>
</evidence>
<feature type="region of interest" description="Disordered" evidence="3">
    <location>
        <begin position="109"/>
        <end position="132"/>
    </location>
</feature>
<feature type="region of interest" description="Disordered" evidence="3">
    <location>
        <begin position="208"/>
        <end position="332"/>
    </location>
</feature>
<organism evidence="5 6">
    <name type="scientific">Engystomops pustulosus</name>
    <name type="common">Tungara frog</name>
    <name type="synonym">Physalaemus pustulosus</name>
    <dbReference type="NCBI Taxonomy" id="76066"/>
    <lineage>
        <taxon>Eukaryota</taxon>
        <taxon>Metazoa</taxon>
        <taxon>Chordata</taxon>
        <taxon>Craniata</taxon>
        <taxon>Vertebrata</taxon>
        <taxon>Euteleostomi</taxon>
        <taxon>Amphibia</taxon>
        <taxon>Batrachia</taxon>
        <taxon>Anura</taxon>
        <taxon>Neobatrachia</taxon>
        <taxon>Hyloidea</taxon>
        <taxon>Leptodactylidae</taxon>
        <taxon>Leiuperinae</taxon>
        <taxon>Engystomops</taxon>
    </lineage>
</organism>
<dbReference type="PROSITE" id="PS51511">
    <property type="entry name" value="FIP_RBD"/>
    <property type="match status" value="1"/>
</dbReference>
<dbReference type="GO" id="GO:0045055">
    <property type="term" value="P:regulated exocytosis"/>
    <property type="evidence" value="ECO:0007669"/>
    <property type="project" value="TreeGrafter"/>
</dbReference>
<evidence type="ECO:0000256" key="2">
    <source>
        <dbReference type="ARBA" id="ARBA00022553"/>
    </source>
</evidence>
<feature type="compositionally biased region" description="Polar residues" evidence="3">
    <location>
        <begin position="110"/>
        <end position="119"/>
    </location>
</feature>
<dbReference type="GO" id="GO:0030141">
    <property type="term" value="C:secretory granule"/>
    <property type="evidence" value="ECO:0007669"/>
    <property type="project" value="TreeGrafter"/>
</dbReference>
<gene>
    <name evidence="5" type="ORF">GDO81_018667</name>
</gene>
<feature type="domain" description="FIP-RBD" evidence="4">
    <location>
        <begin position="1248"/>
        <end position="1310"/>
    </location>
</feature>
<keyword evidence="1" id="KW-0813">Transport</keyword>
<dbReference type="PANTHER" id="PTHR15746:SF14">
    <property type="entry name" value="RAB11 FAMILY-INTERACTING PROTEIN 5"/>
    <property type="match status" value="1"/>
</dbReference>
<comment type="caution">
    <text evidence="5">The sequence shown here is derived from an EMBL/GenBank/DDBJ whole genome shotgun (WGS) entry which is preliminary data.</text>
</comment>
<evidence type="ECO:0000256" key="3">
    <source>
        <dbReference type="SAM" id="MobiDB-lite"/>
    </source>
</evidence>
<evidence type="ECO:0000313" key="6">
    <source>
        <dbReference type="Proteomes" id="UP000824782"/>
    </source>
</evidence>
<dbReference type="InterPro" id="IPR019018">
    <property type="entry name" value="Rab-bd_FIP-RBD"/>
</dbReference>
<keyword evidence="6" id="KW-1185">Reference proteome</keyword>